<keyword evidence="1" id="KW-0732">Signal</keyword>
<gene>
    <name evidence="2" type="ORF">FHW14_002496</name>
</gene>
<dbReference type="EMBL" id="JACHVT010000005">
    <property type="protein sequence ID" value="MBB2987313.1"/>
    <property type="molecule type" value="Genomic_DNA"/>
</dbReference>
<dbReference type="AlphaFoldDB" id="A0A839PW62"/>
<evidence type="ECO:0000313" key="3">
    <source>
        <dbReference type="Proteomes" id="UP000590811"/>
    </source>
</evidence>
<organism evidence="2 3">
    <name type="scientific">Terracoccus luteus</name>
    <dbReference type="NCBI Taxonomy" id="53356"/>
    <lineage>
        <taxon>Bacteria</taxon>
        <taxon>Bacillati</taxon>
        <taxon>Actinomycetota</taxon>
        <taxon>Actinomycetes</taxon>
        <taxon>Micrococcales</taxon>
        <taxon>Intrasporangiaceae</taxon>
        <taxon>Terracoccus</taxon>
    </lineage>
</organism>
<accession>A0A839PW62</accession>
<proteinExistence type="predicted"/>
<dbReference type="Proteomes" id="UP000590811">
    <property type="component" value="Unassembled WGS sequence"/>
</dbReference>
<name>A0A839PW62_9MICO</name>
<reference evidence="2 3" key="1">
    <citation type="submission" date="2020-08" db="EMBL/GenBank/DDBJ databases">
        <title>Genomic Encyclopedia of Type Strains, Phase IV (KMG-V): Genome sequencing to study the core and pangenomes of soil and plant-associated prokaryotes.</title>
        <authorList>
            <person name="Whitman W."/>
        </authorList>
    </citation>
    <scope>NUCLEOTIDE SEQUENCE [LARGE SCALE GENOMIC DNA]</scope>
    <source>
        <strain evidence="2 3">B3ACCR2</strain>
    </source>
</reference>
<feature type="chain" id="PRO_5032860255" evidence="1">
    <location>
        <begin position="25"/>
        <end position="40"/>
    </location>
</feature>
<protein>
    <submittedName>
        <fullName evidence="2">Uncharacterized protein</fullName>
    </submittedName>
</protein>
<evidence type="ECO:0000256" key="1">
    <source>
        <dbReference type="SAM" id="SignalP"/>
    </source>
</evidence>
<dbReference type="RefSeq" id="WP_260164407.1">
    <property type="nucleotide sequence ID" value="NZ_JACHVT010000005.1"/>
</dbReference>
<comment type="caution">
    <text evidence="2">The sequence shown here is derived from an EMBL/GenBank/DDBJ whole genome shotgun (WGS) entry which is preliminary data.</text>
</comment>
<evidence type="ECO:0000313" key="2">
    <source>
        <dbReference type="EMBL" id="MBB2987313.1"/>
    </source>
</evidence>
<feature type="signal peptide" evidence="1">
    <location>
        <begin position="1"/>
        <end position="24"/>
    </location>
</feature>
<sequence>MRKITVAVVVAVLGLLAVPGAAQAGQHDRPNSHKPCIECW</sequence>